<reference evidence="2" key="1">
    <citation type="submission" date="2006-12" db="EMBL/GenBank/DDBJ databases">
        <title>Complete sequence of chromosome of Mycobacterium sp. KMS.</title>
        <authorList>
            <consortium name="US DOE Joint Genome Institute"/>
            <person name="Copeland A."/>
            <person name="Lucas S."/>
            <person name="Lapidus A."/>
            <person name="Barry K."/>
            <person name="Detter J.C."/>
            <person name="Glavina del Rio T."/>
            <person name="Hammon N."/>
            <person name="Israni S."/>
            <person name="Dalin E."/>
            <person name="Tice H."/>
            <person name="Pitluck S."/>
            <person name="Kiss H."/>
            <person name="Brettin T."/>
            <person name="Bruce D."/>
            <person name="Han C."/>
            <person name="Tapia R."/>
            <person name="Gilna P."/>
            <person name="Schmutz J."/>
            <person name="Larimer F."/>
            <person name="Land M."/>
            <person name="Hauser L."/>
            <person name="Kyrpides N."/>
            <person name="Mikhailova N."/>
            <person name="Miller C.D."/>
            <person name="Richardson P."/>
        </authorList>
    </citation>
    <scope>NUCLEOTIDE SEQUENCE [LARGE SCALE GENOMIC DNA]</scope>
    <source>
        <strain evidence="2">KMS</strain>
    </source>
</reference>
<protein>
    <recommendedName>
        <fullName evidence="1">4Fe-4S Wbl-type domain-containing protein</fullName>
    </recommendedName>
</protein>
<evidence type="ECO:0000259" key="1">
    <source>
        <dbReference type="PROSITE" id="PS51674"/>
    </source>
</evidence>
<dbReference type="AlphaFoldDB" id="A1UIV1"/>
<dbReference type="EMBL" id="CP000518">
    <property type="protein sequence ID" value="ABL92759.1"/>
    <property type="molecule type" value="Genomic_DNA"/>
</dbReference>
<dbReference type="HOGENOM" id="CLU_2343707_0_0_11"/>
<accession>A1UIV1</accession>
<dbReference type="STRING" id="189918.Mkms_3565"/>
<evidence type="ECO:0000313" key="2">
    <source>
        <dbReference type="EMBL" id="ABL92759.1"/>
    </source>
</evidence>
<dbReference type="InterPro" id="IPR034768">
    <property type="entry name" value="4FE4S_WBL"/>
</dbReference>
<dbReference type="PROSITE" id="PS51674">
    <property type="entry name" value="4FE4S_WBL"/>
    <property type="match status" value="1"/>
</dbReference>
<gene>
    <name evidence="2" type="ordered locus">Mkms_3565</name>
</gene>
<name>A1UIV1_MYCSK</name>
<proteinExistence type="predicted"/>
<sequence length="102" mass="11030">MGGCVMAGGYYRRRPPPPPPWLALCAAILRRAPKLEGAKCAGRADLFDGDGPDGERTRTAIALCRQCPALSACTRWADGLSPVRRPRGVLAARYSPPIRDRL</sequence>
<feature type="domain" description="4Fe-4S Wbl-type" evidence="1">
    <location>
        <begin position="39"/>
        <end position="100"/>
    </location>
</feature>
<organism evidence="2">
    <name type="scientific">Mycobacterium sp. (strain KMS)</name>
    <dbReference type="NCBI Taxonomy" id="189918"/>
    <lineage>
        <taxon>Bacteria</taxon>
        <taxon>Bacillati</taxon>
        <taxon>Actinomycetota</taxon>
        <taxon>Actinomycetes</taxon>
        <taxon>Mycobacteriales</taxon>
        <taxon>Mycobacteriaceae</taxon>
        <taxon>Mycobacterium</taxon>
    </lineage>
</organism>
<dbReference type="KEGG" id="mkm:Mkms_3565"/>